<feature type="region of interest" description="Disordered" evidence="1">
    <location>
        <begin position="191"/>
        <end position="213"/>
    </location>
</feature>
<organism evidence="2 3">
    <name type="scientific">Aeromicrobium ginsengisoli</name>
    <dbReference type="NCBI Taxonomy" id="363867"/>
    <lineage>
        <taxon>Bacteria</taxon>
        <taxon>Bacillati</taxon>
        <taxon>Actinomycetota</taxon>
        <taxon>Actinomycetes</taxon>
        <taxon>Propionibacteriales</taxon>
        <taxon>Nocardioidaceae</taxon>
        <taxon>Aeromicrobium</taxon>
    </lineage>
</organism>
<name>A0A5M4FFB4_9ACTN</name>
<reference evidence="2" key="1">
    <citation type="submission" date="2019-09" db="EMBL/GenBank/DDBJ databases">
        <authorList>
            <person name="Li J."/>
        </authorList>
    </citation>
    <scope>NUCLEOTIDE SEQUENCE [LARGE SCALE GENOMIC DNA]</scope>
    <source>
        <strain evidence="2">JCM 14732</strain>
    </source>
</reference>
<protein>
    <recommendedName>
        <fullName evidence="4">ATP-grasp domain-containing protein</fullName>
    </recommendedName>
</protein>
<accession>A0A5M4FFB4</accession>
<keyword evidence="3" id="KW-1185">Reference proteome</keyword>
<evidence type="ECO:0000313" key="2">
    <source>
        <dbReference type="EMBL" id="KAA1397984.1"/>
    </source>
</evidence>
<dbReference type="SUPFAM" id="SSF56059">
    <property type="entry name" value="Glutathione synthetase ATP-binding domain-like"/>
    <property type="match status" value="1"/>
</dbReference>
<evidence type="ECO:0000256" key="1">
    <source>
        <dbReference type="SAM" id="MobiDB-lite"/>
    </source>
</evidence>
<dbReference type="PANTHER" id="PTHR39217">
    <property type="match status" value="1"/>
</dbReference>
<dbReference type="Proteomes" id="UP000380867">
    <property type="component" value="Unassembled WGS sequence"/>
</dbReference>
<feature type="compositionally biased region" description="Basic and acidic residues" evidence="1">
    <location>
        <begin position="194"/>
        <end position="207"/>
    </location>
</feature>
<sequence>MAITFVSCSFAVELDPDLPLLLEAARERGVDADITLWHDPAVDWQAYDAVVVRSCWDYMNRRDEFLDWAAAVPNLHNSHEVLAWNTDKVYLQQIEAAGIPIIETRWDIAPGDDLGDHTEWVVKPTISAGSRDTARWGSADEVYAHSAALVAAGRASMTQPYISSVDDEGETAMLFLGGEFSHAIRKGQLLHQGEGVRQDRDSRESIEPRTPSEAQLAVSSAALAAAGEILGLDQPLLYARVDLVTADDGAPVLIELELAEPSLFMPQSDGGAGRLVDAITARI</sequence>
<evidence type="ECO:0008006" key="4">
    <source>
        <dbReference type="Google" id="ProtNLM"/>
    </source>
</evidence>
<comment type="caution">
    <text evidence="2">The sequence shown here is derived from an EMBL/GenBank/DDBJ whole genome shotgun (WGS) entry which is preliminary data.</text>
</comment>
<proteinExistence type="predicted"/>
<dbReference type="PANTHER" id="PTHR39217:SF1">
    <property type="entry name" value="GLUTATHIONE SYNTHETASE"/>
    <property type="match status" value="1"/>
</dbReference>
<dbReference type="AlphaFoldDB" id="A0A5M4FFB4"/>
<gene>
    <name evidence="2" type="ORF">ESP70_011670</name>
</gene>
<dbReference type="EMBL" id="SDPQ02000002">
    <property type="protein sequence ID" value="KAA1397984.1"/>
    <property type="molecule type" value="Genomic_DNA"/>
</dbReference>
<dbReference type="InterPro" id="IPR053191">
    <property type="entry name" value="DcsG_Biosynth_Enzyme"/>
</dbReference>
<dbReference type="RefSeq" id="WP_149689422.1">
    <property type="nucleotide sequence ID" value="NZ_SDPQ02000002.1"/>
</dbReference>
<dbReference type="OrthoDB" id="3373978at2"/>
<evidence type="ECO:0000313" key="3">
    <source>
        <dbReference type="Proteomes" id="UP000380867"/>
    </source>
</evidence>